<keyword evidence="2" id="KW-1185">Reference proteome</keyword>
<sequence length="67" mass="6747">MKQQQFSVPPLVVAEQAGPSGALMTAAAGPSADPAGLSGRGVPAAFAGLRWRLLPDQSPARGHDGQP</sequence>
<dbReference type="OrthoDB" id="5460163at2"/>
<dbReference type="Proteomes" id="UP000293296">
    <property type="component" value="Chromosome"/>
</dbReference>
<dbReference type="KEGG" id="dcb:C3Y92_18320"/>
<dbReference type="AlphaFoldDB" id="A0A4P6HQL9"/>
<name>A0A4P6HQL9_9BACT</name>
<organism evidence="1 2">
    <name type="scientific">Solidesulfovibrio carbinolicus</name>
    <dbReference type="NCBI Taxonomy" id="296842"/>
    <lineage>
        <taxon>Bacteria</taxon>
        <taxon>Pseudomonadati</taxon>
        <taxon>Thermodesulfobacteriota</taxon>
        <taxon>Desulfovibrionia</taxon>
        <taxon>Desulfovibrionales</taxon>
        <taxon>Desulfovibrionaceae</taxon>
        <taxon>Solidesulfovibrio</taxon>
    </lineage>
</organism>
<accession>A0A4P6HQL9</accession>
<protein>
    <submittedName>
        <fullName evidence="1">Uncharacterized protein</fullName>
    </submittedName>
</protein>
<gene>
    <name evidence="1" type="ORF">C3Y92_18320</name>
</gene>
<dbReference type="EMBL" id="CP026538">
    <property type="protein sequence ID" value="QAZ69086.1"/>
    <property type="molecule type" value="Genomic_DNA"/>
</dbReference>
<dbReference type="RefSeq" id="WP_129355141.1">
    <property type="nucleotide sequence ID" value="NZ_CP026538.1"/>
</dbReference>
<evidence type="ECO:0000313" key="2">
    <source>
        <dbReference type="Proteomes" id="UP000293296"/>
    </source>
</evidence>
<proteinExistence type="predicted"/>
<reference evidence="1 2" key="1">
    <citation type="submission" date="2018-02" db="EMBL/GenBank/DDBJ databases">
        <title>Genome sequence of Desulfovibrio carbinolicus DSM 3852.</title>
        <authorList>
            <person name="Wilbanks E."/>
            <person name="Skennerton C.T."/>
            <person name="Orphan V.J."/>
        </authorList>
    </citation>
    <scope>NUCLEOTIDE SEQUENCE [LARGE SCALE GENOMIC DNA]</scope>
    <source>
        <strain evidence="1 2">DSM 3852</strain>
    </source>
</reference>
<evidence type="ECO:0000313" key="1">
    <source>
        <dbReference type="EMBL" id="QAZ69086.1"/>
    </source>
</evidence>